<evidence type="ECO:0000256" key="1">
    <source>
        <dbReference type="SAM" id="Phobius"/>
    </source>
</evidence>
<keyword evidence="3" id="KW-1185">Reference proteome</keyword>
<keyword evidence="1" id="KW-1133">Transmembrane helix</keyword>
<protein>
    <submittedName>
        <fullName evidence="2">Uncharacterized protein</fullName>
    </submittedName>
</protein>
<accession>A0ABT6CLV8</accession>
<dbReference type="EMBL" id="JAROCY010000018">
    <property type="protein sequence ID" value="MDF8334901.1"/>
    <property type="molecule type" value="Genomic_DNA"/>
</dbReference>
<organism evidence="2 3">
    <name type="scientific">Novosphingobium cyanobacteriorum</name>
    <dbReference type="NCBI Taxonomy" id="3024215"/>
    <lineage>
        <taxon>Bacteria</taxon>
        <taxon>Pseudomonadati</taxon>
        <taxon>Pseudomonadota</taxon>
        <taxon>Alphaproteobacteria</taxon>
        <taxon>Sphingomonadales</taxon>
        <taxon>Sphingomonadaceae</taxon>
        <taxon>Novosphingobium</taxon>
    </lineage>
</organism>
<reference evidence="2 3" key="1">
    <citation type="submission" date="2023-03" db="EMBL/GenBank/DDBJ databases">
        <title>Novosphingobium cyanobacteriorum sp. nov., isolated from a eutrophic reservoir during the Microcystis bloom period.</title>
        <authorList>
            <person name="Kang M."/>
            <person name="Le V."/>
            <person name="Ko S.-R."/>
            <person name="Lee S.-A."/>
            <person name="Ahn C.-Y."/>
        </authorList>
    </citation>
    <scope>NUCLEOTIDE SEQUENCE [LARGE SCALE GENOMIC DNA]</scope>
    <source>
        <strain evidence="2 3">HBC54</strain>
    </source>
</reference>
<gene>
    <name evidence="2" type="ORF">POM99_16965</name>
</gene>
<keyword evidence="1" id="KW-0472">Membrane</keyword>
<keyword evidence="1" id="KW-0812">Transmembrane</keyword>
<proteinExistence type="predicted"/>
<feature type="transmembrane region" description="Helical" evidence="1">
    <location>
        <begin position="37"/>
        <end position="62"/>
    </location>
</feature>
<sequence>MIDFVVKRKSPLAIGAGVLVFLLFAAAADVLTAPILLAPGVILAGLAWFLFNLLGEIVQVIAETLLPR</sequence>
<dbReference type="Proteomes" id="UP001222770">
    <property type="component" value="Unassembled WGS sequence"/>
</dbReference>
<name>A0ABT6CLV8_9SPHN</name>
<comment type="caution">
    <text evidence="2">The sequence shown here is derived from an EMBL/GenBank/DDBJ whole genome shotgun (WGS) entry which is preliminary data.</text>
</comment>
<evidence type="ECO:0000313" key="3">
    <source>
        <dbReference type="Proteomes" id="UP001222770"/>
    </source>
</evidence>
<evidence type="ECO:0000313" key="2">
    <source>
        <dbReference type="EMBL" id="MDF8334901.1"/>
    </source>
</evidence>